<keyword evidence="1" id="KW-0732">Signal</keyword>
<dbReference type="VEuPathDB" id="FungiDB:ASPWEDRAFT_188116"/>
<proteinExistence type="predicted"/>
<feature type="chain" id="PRO_5009887422" evidence="1">
    <location>
        <begin position="18"/>
        <end position="50"/>
    </location>
</feature>
<evidence type="ECO:0000256" key="1">
    <source>
        <dbReference type="SAM" id="SignalP"/>
    </source>
</evidence>
<dbReference type="AlphaFoldDB" id="A0A1L9R423"/>
<sequence>MNLFTIVTALLVSVAIANPTPLEKRCKFTADSCSANSECCSTVCSGGSCG</sequence>
<dbReference type="GeneID" id="63748050"/>
<gene>
    <name evidence="2" type="ORF">ASPWEDRAFT_188116</name>
</gene>
<evidence type="ECO:0000313" key="2">
    <source>
        <dbReference type="EMBL" id="OJJ29666.1"/>
    </source>
</evidence>
<reference evidence="3" key="1">
    <citation type="journal article" date="2017" name="Genome Biol.">
        <title>Comparative genomics reveals high biological diversity and specific adaptations in the industrially and medically important fungal genus Aspergillus.</title>
        <authorList>
            <person name="de Vries R.P."/>
            <person name="Riley R."/>
            <person name="Wiebenga A."/>
            <person name="Aguilar-Osorio G."/>
            <person name="Amillis S."/>
            <person name="Uchima C.A."/>
            <person name="Anderluh G."/>
            <person name="Asadollahi M."/>
            <person name="Askin M."/>
            <person name="Barry K."/>
            <person name="Battaglia E."/>
            <person name="Bayram O."/>
            <person name="Benocci T."/>
            <person name="Braus-Stromeyer S.A."/>
            <person name="Caldana C."/>
            <person name="Canovas D."/>
            <person name="Cerqueira G.C."/>
            <person name="Chen F."/>
            <person name="Chen W."/>
            <person name="Choi C."/>
            <person name="Clum A."/>
            <person name="Dos Santos R.A."/>
            <person name="Damasio A.R."/>
            <person name="Diallinas G."/>
            <person name="Emri T."/>
            <person name="Fekete E."/>
            <person name="Flipphi M."/>
            <person name="Freyberg S."/>
            <person name="Gallo A."/>
            <person name="Gournas C."/>
            <person name="Habgood R."/>
            <person name="Hainaut M."/>
            <person name="Harispe M.L."/>
            <person name="Henrissat B."/>
            <person name="Hilden K.S."/>
            <person name="Hope R."/>
            <person name="Hossain A."/>
            <person name="Karabika E."/>
            <person name="Karaffa L."/>
            <person name="Karanyi Z."/>
            <person name="Krasevec N."/>
            <person name="Kuo A."/>
            <person name="Kusch H."/>
            <person name="LaButti K."/>
            <person name="Lagendijk E.L."/>
            <person name="Lapidus A."/>
            <person name="Levasseur A."/>
            <person name="Lindquist E."/>
            <person name="Lipzen A."/>
            <person name="Logrieco A.F."/>
            <person name="MacCabe A."/>
            <person name="Maekelae M.R."/>
            <person name="Malavazi I."/>
            <person name="Melin P."/>
            <person name="Meyer V."/>
            <person name="Mielnichuk N."/>
            <person name="Miskei M."/>
            <person name="Molnar A.P."/>
            <person name="Mule G."/>
            <person name="Ngan C.Y."/>
            <person name="Orejas M."/>
            <person name="Orosz E."/>
            <person name="Ouedraogo J.P."/>
            <person name="Overkamp K.M."/>
            <person name="Park H.-S."/>
            <person name="Perrone G."/>
            <person name="Piumi F."/>
            <person name="Punt P.J."/>
            <person name="Ram A.F."/>
            <person name="Ramon A."/>
            <person name="Rauscher S."/>
            <person name="Record E."/>
            <person name="Riano-Pachon D.M."/>
            <person name="Robert V."/>
            <person name="Roehrig J."/>
            <person name="Ruller R."/>
            <person name="Salamov A."/>
            <person name="Salih N.S."/>
            <person name="Samson R.A."/>
            <person name="Sandor E."/>
            <person name="Sanguinetti M."/>
            <person name="Schuetze T."/>
            <person name="Sepcic K."/>
            <person name="Shelest E."/>
            <person name="Sherlock G."/>
            <person name="Sophianopoulou V."/>
            <person name="Squina F.M."/>
            <person name="Sun H."/>
            <person name="Susca A."/>
            <person name="Todd R.B."/>
            <person name="Tsang A."/>
            <person name="Unkles S.E."/>
            <person name="van de Wiele N."/>
            <person name="van Rossen-Uffink D."/>
            <person name="Oliveira J.V."/>
            <person name="Vesth T.C."/>
            <person name="Visser J."/>
            <person name="Yu J.-H."/>
            <person name="Zhou M."/>
            <person name="Andersen M.R."/>
            <person name="Archer D.B."/>
            <person name="Baker S.E."/>
            <person name="Benoit I."/>
            <person name="Brakhage A.A."/>
            <person name="Braus G.H."/>
            <person name="Fischer R."/>
            <person name="Frisvad J.C."/>
            <person name="Goldman G.H."/>
            <person name="Houbraken J."/>
            <person name="Oakley B."/>
            <person name="Pocsi I."/>
            <person name="Scazzocchio C."/>
            <person name="Seiboth B."/>
            <person name="vanKuyk P.A."/>
            <person name="Wortman J."/>
            <person name="Dyer P.S."/>
            <person name="Grigoriev I.V."/>
        </authorList>
    </citation>
    <scope>NUCLEOTIDE SEQUENCE [LARGE SCALE GENOMIC DNA]</scope>
    <source>
        <strain evidence="3">DTO 134E9</strain>
    </source>
</reference>
<name>A0A1L9R423_ASPWE</name>
<dbReference type="RefSeq" id="XP_040683343.1">
    <property type="nucleotide sequence ID" value="XM_040832202.1"/>
</dbReference>
<dbReference type="EMBL" id="KV878218">
    <property type="protein sequence ID" value="OJJ29666.1"/>
    <property type="molecule type" value="Genomic_DNA"/>
</dbReference>
<evidence type="ECO:0000313" key="3">
    <source>
        <dbReference type="Proteomes" id="UP000184383"/>
    </source>
</evidence>
<protein>
    <submittedName>
        <fullName evidence="2">Uncharacterized protein</fullName>
    </submittedName>
</protein>
<dbReference type="Proteomes" id="UP000184383">
    <property type="component" value="Unassembled WGS sequence"/>
</dbReference>
<organism evidence="2 3">
    <name type="scientific">Aspergillus wentii DTO 134E9</name>
    <dbReference type="NCBI Taxonomy" id="1073089"/>
    <lineage>
        <taxon>Eukaryota</taxon>
        <taxon>Fungi</taxon>
        <taxon>Dikarya</taxon>
        <taxon>Ascomycota</taxon>
        <taxon>Pezizomycotina</taxon>
        <taxon>Eurotiomycetes</taxon>
        <taxon>Eurotiomycetidae</taxon>
        <taxon>Eurotiales</taxon>
        <taxon>Aspergillaceae</taxon>
        <taxon>Aspergillus</taxon>
        <taxon>Aspergillus subgen. Cremei</taxon>
    </lineage>
</organism>
<feature type="signal peptide" evidence="1">
    <location>
        <begin position="1"/>
        <end position="17"/>
    </location>
</feature>
<keyword evidence="3" id="KW-1185">Reference proteome</keyword>
<accession>A0A1L9R423</accession>